<dbReference type="PROSITE" id="PS51257">
    <property type="entry name" value="PROKAR_LIPOPROTEIN"/>
    <property type="match status" value="1"/>
</dbReference>
<protein>
    <submittedName>
        <fullName evidence="3">Uncharacterized protein</fullName>
    </submittedName>
</protein>
<evidence type="ECO:0000256" key="2">
    <source>
        <dbReference type="SAM" id="SignalP"/>
    </source>
</evidence>
<dbReference type="Proteomes" id="UP000806285">
    <property type="component" value="Unassembled WGS sequence"/>
</dbReference>
<sequence length="410" mass="42455">MRMLQAVCFVGLVALSGCANLNSIHRNLDLIGPGAAPEGVAIDIKQRAILTNTRRGETPGAPGSYVVCAEPSPDALSAYVASLGATGIPLPAPAVPAGPSRDPFNVAGVAGETSASVGLRTQSIQLLRDLLFANCLTYLNGASSHEQYYALQRRSQNITLGLLAIEQLTGAVKADQASLNISGSAATGADNVDKETEALKAAQSDLAAARKAEDTAVAALKAAAKNTGDQRKKVVEAQAAYDKATSDGKKAAEDVLKAETVTLDGLVEDEAKAQIEVADARRQLRNAEAYVAAAQRTLADAQRRVRASVTATASLGGGSNASGKAPEHVSKAVVEIVTTVLQFSSSAEDCSALIAKAGDLAPDGRLPAPAWLALQNCLKTKDERSAVAEAIRIPETEKSLFIQGQKPPVR</sequence>
<keyword evidence="4" id="KW-1185">Reference proteome</keyword>
<evidence type="ECO:0000256" key="1">
    <source>
        <dbReference type="SAM" id="Coils"/>
    </source>
</evidence>
<evidence type="ECO:0000313" key="3">
    <source>
        <dbReference type="EMBL" id="MBE7369024.1"/>
    </source>
</evidence>
<dbReference type="EMBL" id="JADDIV010000004">
    <property type="protein sequence ID" value="MBE7369024.1"/>
    <property type="molecule type" value="Genomic_DNA"/>
</dbReference>
<gene>
    <name evidence="3" type="ORF">IM787_15785</name>
</gene>
<comment type="caution">
    <text evidence="3">The sequence shown here is derived from an EMBL/GenBank/DDBJ whole genome shotgun (WGS) entry which is preliminary data.</text>
</comment>
<name>A0ABR9S680_9BURK</name>
<keyword evidence="2" id="KW-0732">Signal</keyword>
<proteinExistence type="predicted"/>
<evidence type="ECO:0000313" key="4">
    <source>
        <dbReference type="Proteomes" id="UP000806285"/>
    </source>
</evidence>
<dbReference type="RefSeq" id="WP_193677633.1">
    <property type="nucleotide sequence ID" value="NZ_JADDIV010000004.1"/>
</dbReference>
<feature type="signal peptide" evidence="2">
    <location>
        <begin position="1"/>
        <end position="19"/>
    </location>
</feature>
<reference evidence="3 4" key="1">
    <citation type="submission" date="2020-10" db="EMBL/GenBank/DDBJ databases">
        <title>Ramlibacter sp. HM2 16S ribosomal RNA gene Genome sequencing and assembly.</title>
        <authorList>
            <person name="Kang M."/>
        </authorList>
    </citation>
    <scope>NUCLEOTIDE SEQUENCE [LARGE SCALE GENOMIC DNA]</scope>
    <source>
        <strain evidence="3 4">HM2</strain>
    </source>
</reference>
<organism evidence="3 4">
    <name type="scientific">Ramlibacter pallidus</name>
    <dbReference type="NCBI Taxonomy" id="2780087"/>
    <lineage>
        <taxon>Bacteria</taxon>
        <taxon>Pseudomonadati</taxon>
        <taxon>Pseudomonadota</taxon>
        <taxon>Betaproteobacteria</taxon>
        <taxon>Burkholderiales</taxon>
        <taxon>Comamonadaceae</taxon>
        <taxon>Ramlibacter</taxon>
    </lineage>
</organism>
<feature type="coiled-coil region" evidence="1">
    <location>
        <begin position="263"/>
        <end position="304"/>
    </location>
</feature>
<accession>A0ABR9S680</accession>
<keyword evidence="1" id="KW-0175">Coiled coil</keyword>
<feature type="chain" id="PRO_5045092333" evidence="2">
    <location>
        <begin position="20"/>
        <end position="410"/>
    </location>
</feature>